<dbReference type="PANTHER" id="PTHR11142">
    <property type="entry name" value="PSEUDOURIDYLATE SYNTHASE"/>
    <property type="match status" value="1"/>
</dbReference>
<sequence length="239" mass="27348">MPNLMLRLAYVGSGYSGWQVQPGVPTVQGTLELALERILGERVRITGCCRTDAGVHAQDYVANFRTDRRIDEGRLLRALNALLPRDIGVYEVRAVPEDFNARYSVWGKVYLYRIWNAPTRNPFLYPFSWQVPVDLNLQLVEDALGLLSGEHDFRGFAKLEEEKNTSLRLEAWMEVRGELVEIRFRATHFLRYMVRRITAAVVRVGVGKMDLPELEGYLKGRHCPFTAPARGLTLERVLL</sequence>
<dbReference type="GO" id="GO:0160147">
    <property type="term" value="F:tRNA pseudouridine(38-40) synthase activity"/>
    <property type="evidence" value="ECO:0007669"/>
    <property type="project" value="UniProtKB-EC"/>
</dbReference>
<feature type="binding site" evidence="4 6">
    <location>
        <position position="110"/>
    </location>
    <ligand>
        <name>substrate</name>
    </ligand>
</feature>
<evidence type="ECO:0000256" key="5">
    <source>
        <dbReference type="PIRSR" id="PIRSR001430-1"/>
    </source>
</evidence>
<evidence type="ECO:0000256" key="6">
    <source>
        <dbReference type="PIRSR" id="PIRSR001430-2"/>
    </source>
</evidence>
<dbReference type="Gene3D" id="3.30.70.660">
    <property type="entry name" value="Pseudouridine synthase I, catalytic domain, C-terminal subdomain"/>
    <property type="match status" value="1"/>
</dbReference>
<organism evidence="9">
    <name type="scientific">Aquifex aeolicus</name>
    <dbReference type="NCBI Taxonomy" id="63363"/>
    <lineage>
        <taxon>Bacteria</taxon>
        <taxon>Pseudomonadati</taxon>
        <taxon>Aquificota</taxon>
        <taxon>Aquificia</taxon>
        <taxon>Aquificales</taxon>
        <taxon>Aquificaceae</taxon>
        <taxon>Aquifex</taxon>
    </lineage>
</organism>
<dbReference type="Pfam" id="PF01416">
    <property type="entry name" value="PseudoU_synth_1"/>
    <property type="match status" value="2"/>
</dbReference>
<dbReference type="FunFam" id="3.30.70.580:FF:000001">
    <property type="entry name" value="tRNA pseudouridine synthase A"/>
    <property type="match status" value="1"/>
</dbReference>
<dbReference type="HAMAP" id="MF_00171">
    <property type="entry name" value="TruA"/>
    <property type="match status" value="1"/>
</dbReference>
<dbReference type="InterPro" id="IPR001406">
    <property type="entry name" value="PsdUridine_synth_TruA"/>
</dbReference>
<dbReference type="GO" id="GO:0003723">
    <property type="term" value="F:RNA binding"/>
    <property type="evidence" value="ECO:0007669"/>
    <property type="project" value="InterPro"/>
</dbReference>
<evidence type="ECO:0000313" key="9">
    <source>
        <dbReference type="EMBL" id="HHJ63907.1"/>
    </source>
</evidence>
<dbReference type="InterPro" id="IPR020094">
    <property type="entry name" value="TruA/RsuA/RluB/E/F_N"/>
</dbReference>
<dbReference type="EMBL" id="DRNB01000121">
    <property type="protein sequence ID" value="HHJ63907.1"/>
    <property type="molecule type" value="Genomic_DNA"/>
</dbReference>
<evidence type="ECO:0000256" key="4">
    <source>
        <dbReference type="HAMAP-Rule" id="MF_00171"/>
    </source>
</evidence>
<evidence type="ECO:0000256" key="1">
    <source>
        <dbReference type="ARBA" id="ARBA00009375"/>
    </source>
</evidence>
<dbReference type="Gene3D" id="3.30.70.580">
    <property type="entry name" value="Pseudouridine synthase I, catalytic domain, N-terminal subdomain"/>
    <property type="match status" value="1"/>
</dbReference>
<comment type="function">
    <text evidence="4">Formation of pseudouridine at positions 38, 39 and 40 in the anticodon stem and loop of transfer RNAs.</text>
</comment>
<comment type="caution">
    <text evidence="4">Lacks conserved residue(s) required for the propagation of feature annotation.</text>
</comment>
<protein>
    <recommendedName>
        <fullName evidence="4">tRNA pseudouridine synthase A</fullName>
        <ecNumber evidence="4">5.4.99.12</ecNumber>
    </recommendedName>
    <alternativeName>
        <fullName evidence="4">tRNA pseudouridine(38-40) synthase</fullName>
    </alternativeName>
    <alternativeName>
        <fullName evidence="4">tRNA pseudouridylate synthase I</fullName>
    </alternativeName>
    <alternativeName>
        <fullName evidence="4">tRNA-uridine isomerase I</fullName>
    </alternativeName>
</protein>
<dbReference type="CDD" id="cd02570">
    <property type="entry name" value="PseudoU_synth_EcTruA"/>
    <property type="match status" value="1"/>
</dbReference>
<evidence type="ECO:0000259" key="8">
    <source>
        <dbReference type="Pfam" id="PF01416"/>
    </source>
</evidence>
<keyword evidence="2 4" id="KW-0819">tRNA processing</keyword>
<evidence type="ECO:0000256" key="2">
    <source>
        <dbReference type="ARBA" id="ARBA00022694"/>
    </source>
</evidence>
<dbReference type="SUPFAM" id="SSF55120">
    <property type="entry name" value="Pseudouridine synthase"/>
    <property type="match status" value="1"/>
</dbReference>
<dbReference type="AlphaFoldDB" id="A0A7C5L6F0"/>
<dbReference type="GO" id="GO:0031119">
    <property type="term" value="P:tRNA pseudouridine synthesis"/>
    <property type="evidence" value="ECO:0007669"/>
    <property type="project" value="UniProtKB-UniRule"/>
</dbReference>
<feature type="active site" description="Nucleophile" evidence="4 5">
    <location>
        <position position="52"/>
    </location>
</feature>
<reference evidence="9" key="1">
    <citation type="journal article" date="2020" name="mSystems">
        <title>Genome- and Community-Level Interaction Insights into Carbon Utilization and Element Cycling Functions of Hydrothermarchaeota in Hydrothermal Sediment.</title>
        <authorList>
            <person name="Zhou Z."/>
            <person name="Liu Y."/>
            <person name="Xu W."/>
            <person name="Pan J."/>
            <person name="Luo Z.H."/>
            <person name="Li M."/>
        </authorList>
    </citation>
    <scope>NUCLEOTIDE SEQUENCE [LARGE SCALE GENOMIC DNA]</scope>
    <source>
        <strain evidence="9">HyVt-501</strain>
    </source>
</reference>
<dbReference type="PIRSF" id="PIRSF001430">
    <property type="entry name" value="tRNA_psdUrid_synth"/>
    <property type="match status" value="1"/>
</dbReference>
<feature type="domain" description="Pseudouridine synthase I TruA alpha/beta" evidence="8">
    <location>
        <begin position="146"/>
        <end position="237"/>
    </location>
</feature>
<evidence type="ECO:0000256" key="3">
    <source>
        <dbReference type="ARBA" id="ARBA00023235"/>
    </source>
</evidence>
<comment type="caution">
    <text evidence="9">The sequence shown here is derived from an EMBL/GenBank/DDBJ whole genome shotgun (WGS) entry which is preliminary data.</text>
</comment>
<dbReference type="InterPro" id="IPR020095">
    <property type="entry name" value="PsdUridine_synth_TruA_C"/>
</dbReference>
<dbReference type="PANTHER" id="PTHR11142:SF0">
    <property type="entry name" value="TRNA PSEUDOURIDINE SYNTHASE-LIKE 1"/>
    <property type="match status" value="1"/>
</dbReference>
<keyword evidence="3 4" id="KW-0413">Isomerase</keyword>
<dbReference type="EC" id="5.4.99.12" evidence="4"/>
<feature type="domain" description="Pseudouridine synthase I TruA alpha/beta" evidence="8">
    <location>
        <begin position="9"/>
        <end position="104"/>
    </location>
</feature>
<accession>A0A7C5L6F0</accession>
<dbReference type="InterPro" id="IPR020103">
    <property type="entry name" value="PsdUridine_synth_cat_dom_sf"/>
</dbReference>
<gene>
    <name evidence="4 9" type="primary">truA</name>
    <name evidence="9" type="ORF">ENJ61_03280</name>
</gene>
<dbReference type="Proteomes" id="UP000885792">
    <property type="component" value="Unassembled WGS sequence"/>
</dbReference>
<comment type="catalytic activity">
    <reaction evidence="4 7">
        <text>uridine(38/39/40) in tRNA = pseudouridine(38/39/40) in tRNA</text>
        <dbReference type="Rhea" id="RHEA:22376"/>
        <dbReference type="Rhea" id="RHEA-COMP:10085"/>
        <dbReference type="Rhea" id="RHEA-COMP:10087"/>
        <dbReference type="ChEBI" id="CHEBI:65314"/>
        <dbReference type="ChEBI" id="CHEBI:65315"/>
        <dbReference type="EC" id="5.4.99.12"/>
    </reaction>
</comment>
<dbReference type="InterPro" id="IPR020097">
    <property type="entry name" value="PsdUridine_synth_TruA_a/b_dom"/>
</dbReference>
<comment type="similarity">
    <text evidence="1 4 7">Belongs to the tRNA pseudouridine synthase TruA family.</text>
</comment>
<proteinExistence type="inferred from homology"/>
<name>A0A7C5L6F0_AQUAO</name>
<evidence type="ECO:0000256" key="7">
    <source>
        <dbReference type="RuleBase" id="RU003792"/>
    </source>
</evidence>
<comment type="subunit">
    <text evidence="4">Homodimer.</text>
</comment>